<proteinExistence type="predicted"/>
<dbReference type="WBParaSite" id="MCU_011667-RA">
    <property type="protein sequence ID" value="MCU_011667-RA"/>
    <property type="gene ID" value="MCU_011667"/>
</dbReference>
<organism evidence="1">
    <name type="scientific">Mesocestoides corti</name>
    <name type="common">Flatworm</name>
    <dbReference type="NCBI Taxonomy" id="53468"/>
    <lineage>
        <taxon>Eukaryota</taxon>
        <taxon>Metazoa</taxon>
        <taxon>Spiralia</taxon>
        <taxon>Lophotrochozoa</taxon>
        <taxon>Platyhelminthes</taxon>
        <taxon>Cestoda</taxon>
        <taxon>Eucestoda</taxon>
        <taxon>Cyclophyllidea</taxon>
        <taxon>Mesocestoididae</taxon>
        <taxon>Mesocestoides</taxon>
    </lineage>
</organism>
<reference evidence="1" key="1">
    <citation type="submission" date="2019-11" db="UniProtKB">
        <authorList>
            <consortium name="WormBaseParasite"/>
        </authorList>
    </citation>
    <scope>IDENTIFICATION</scope>
</reference>
<evidence type="ECO:0000313" key="1">
    <source>
        <dbReference type="WBParaSite" id="MCU_011667-RA"/>
    </source>
</evidence>
<name>A0A5K3G0E6_MESCO</name>
<sequence length="229" mass="26451">MYQAGLLDQIVMIWHRELRSSFPDSNLISQCLFTVSTILRHFPLAQKAFFGPLANESSPVGFSLLYHTLRIKPTSGKLKARLFSLLGDLLAEQNITGSKKEQKKSDQCELYVPTNLVADLPKYGFCQAAISTLFDPDLTDDTSNRQRIMGAILHISRICSPSEMFPHKPEVKRRKVRKFFDKWIRETRKEAEEEAKENMRFGMNYYDELLRLLENASYSILRLPETKQV</sequence>
<protein>
    <submittedName>
        <fullName evidence="1">CCR4-NOT transcription complex subunit 11</fullName>
    </submittedName>
</protein>
<accession>A0A5K3G0E6</accession>
<dbReference type="AlphaFoldDB" id="A0A5K3G0E6"/>